<dbReference type="Pfam" id="PF00174">
    <property type="entry name" value="Oxidored_molyb"/>
    <property type="match status" value="1"/>
</dbReference>
<dbReference type="GO" id="GO:0016672">
    <property type="term" value="F:oxidoreductase activity, acting on a sulfur group of donors, quinone or similar compound as acceptor"/>
    <property type="evidence" value="ECO:0007669"/>
    <property type="project" value="UniProtKB-UniRule"/>
</dbReference>
<feature type="binding site" evidence="5">
    <location>
        <position position="172"/>
    </location>
    <ligand>
        <name>Mo-molybdopterin</name>
        <dbReference type="ChEBI" id="CHEBI:71302"/>
    </ligand>
</feature>
<organism evidence="8 10">
    <name type="scientific">Arcobacter ellisii</name>
    <dbReference type="NCBI Taxonomy" id="913109"/>
    <lineage>
        <taxon>Bacteria</taxon>
        <taxon>Pseudomonadati</taxon>
        <taxon>Campylobacterota</taxon>
        <taxon>Epsilonproteobacteria</taxon>
        <taxon>Campylobacterales</taxon>
        <taxon>Arcobacteraceae</taxon>
        <taxon>Arcobacter</taxon>
    </lineage>
</organism>
<comment type="function">
    <text evidence="5">Part of the MsrPQ system that repairs oxidized cell envelope proteins containing methionine sulfoxide residues (Met-O), using respiratory chain electrons. Thus protects these proteins from oxidative-stress damage caused by reactive species of oxygen and chlorine. MsrPQ is essential for the maintenance of envelope integrity under bleach stress, rescuing a wide series of structurally unrelated cell envelope proteins from methionine oxidation. The catalytic subunit MsrP is non-stereospecific, being able to reduce both (R-) and (S-) diastereoisomers of methionine sulfoxide.</text>
</comment>
<reference evidence="8 10" key="1">
    <citation type="submission" date="2017-09" db="EMBL/GenBank/DDBJ databases">
        <title>Genomics of the genus Arcobacter.</title>
        <authorList>
            <person name="Perez-Cataluna A."/>
            <person name="Figueras M.J."/>
            <person name="Salas-Masso N."/>
        </authorList>
    </citation>
    <scope>NUCLEOTIDE SEQUENCE [LARGE SCALE GENOMIC DNA]</scope>
    <source>
        <strain evidence="8 10">CECT 7837</strain>
    </source>
</reference>
<evidence type="ECO:0000313" key="8">
    <source>
        <dbReference type="EMBL" id="RXI31082.1"/>
    </source>
</evidence>
<comment type="subunit">
    <text evidence="5">Heterodimer of a catalytic subunit (MsrP) and a heme-binding subunit (MsrQ).</text>
</comment>
<dbReference type="NCBIfam" id="NF003767">
    <property type="entry name" value="PRK05363.1"/>
    <property type="match status" value="1"/>
</dbReference>
<dbReference type="RefSeq" id="WP_118916612.1">
    <property type="nucleotide sequence ID" value="NZ_CP032097.1"/>
</dbReference>
<evidence type="ECO:0000256" key="5">
    <source>
        <dbReference type="HAMAP-Rule" id="MF_01206"/>
    </source>
</evidence>
<evidence type="ECO:0000256" key="4">
    <source>
        <dbReference type="ARBA" id="ARBA00023002"/>
    </source>
</evidence>
<dbReference type="GO" id="GO:0043546">
    <property type="term" value="F:molybdopterin cofactor binding"/>
    <property type="evidence" value="ECO:0007669"/>
    <property type="project" value="UniProtKB-UniRule"/>
</dbReference>
<comment type="catalytic activity">
    <reaction evidence="5">
        <text>L-methionyl-[protein] + a quinone + H2O = L-methionyl-(R)-S-oxide-[protein] + a quinol</text>
        <dbReference type="Rhea" id="RHEA:51296"/>
        <dbReference type="Rhea" id="RHEA-COMP:12313"/>
        <dbReference type="Rhea" id="RHEA-COMP:12314"/>
        <dbReference type="ChEBI" id="CHEBI:15377"/>
        <dbReference type="ChEBI" id="CHEBI:16044"/>
        <dbReference type="ChEBI" id="CHEBI:24646"/>
        <dbReference type="ChEBI" id="CHEBI:45764"/>
        <dbReference type="ChEBI" id="CHEBI:132124"/>
    </reaction>
</comment>
<feature type="domain" description="Oxidoreductase molybdopterin-binding" evidence="6">
    <location>
        <begin position="98"/>
        <end position="257"/>
    </location>
</feature>
<dbReference type="KEGG" id="aell:AELL_0702"/>
<evidence type="ECO:0000313" key="9">
    <source>
        <dbReference type="Proteomes" id="UP000262582"/>
    </source>
</evidence>
<keyword evidence="3 5" id="KW-0732">Signal</keyword>
<evidence type="ECO:0000259" key="6">
    <source>
        <dbReference type="Pfam" id="PF00174"/>
    </source>
</evidence>
<keyword evidence="2 5" id="KW-0479">Metal-binding</keyword>
<protein>
    <recommendedName>
        <fullName evidence="5">Protein-methionine-sulfoxide reductase catalytic subunit MsrP</fullName>
        <ecNumber evidence="5">1.8.5.-</ecNumber>
    </recommendedName>
</protein>
<feature type="binding site" evidence="5">
    <location>
        <position position="223"/>
    </location>
    <ligand>
        <name>Mo-molybdopterin</name>
        <dbReference type="ChEBI" id="CHEBI:71302"/>
    </ligand>
</feature>
<gene>
    <name evidence="5" type="primary">msrP</name>
    <name evidence="7" type="synonym">yedY</name>
    <name evidence="7" type="ORF">AELL_0702</name>
    <name evidence="8" type="ORF">CP962_06380</name>
</gene>
<feature type="binding site" evidence="5">
    <location>
        <begin position="239"/>
        <end position="241"/>
    </location>
    <ligand>
        <name>Mo-molybdopterin</name>
        <dbReference type="ChEBI" id="CHEBI:71302"/>
    </ligand>
</feature>
<dbReference type="HAMAP" id="MF_01206">
    <property type="entry name" value="MsrP"/>
    <property type="match status" value="1"/>
</dbReference>
<dbReference type="Gene3D" id="3.90.420.10">
    <property type="entry name" value="Oxidoreductase, molybdopterin-binding domain"/>
    <property type="match status" value="1"/>
</dbReference>
<dbReference type="InterPro" id="IPR036374">
    <property type="entry name" value="OxRdtase_Mopterin-bd_sf"/>
</dbReference>
<reference evidence="7 9" key="2">
    <citation type="submission" date="2018-08" db="EMBL/GenBank/DDBJ databases">
        <title>Complete genome of the Arcobacter ellisii type strain LMG 26155.</title>
        <authorList>
            <person name="Miller W.G."/>
            <person name="Yee E."/>
            <person name="Bono J.L."/>
        </authorList>
    </citation>
    <scope>NUCLEOTIDE SEQUENCE [LARGE SCALE GENOMIC DNA]</scope>
    <source>
        <strain evidence="7 9">LMG 26155</strain>
    </source>
</reference>
<dbReference type="GO" id="GO:0046872">
    <property type="term" value="F:metal ion binding"/>
    <property type="evidence" value="ECO:0007669"/>
    <property type="project" value="UniProtKB-KW"/>
</dbReference>
<evidence type="ECO:0000256" key="1">
    <source>
        <dbReference type="ARBA" id="ARBA00022505"/>
    </source>
</evidence>
<dbReference type="OrthoDB" id="9795587at2"/>
<evidence type="ECO:0000256" key="3">
    <source>
        <dbReference type="ARBA" id="ARBA00022729"/>
    </source>
</evidence>
<keyword evidence="9" id="KW-1185">Reference proteome</keyword>
<dbReference type="SUPFAM" id="SSF56524">
    <property type="entry name" value="Oxidoreductase molybdopterin-binding domain"/>
    <property type="match status" value="1"/>
</dbReference>
<comment type="similarity">
    <text evidence="5">Belongs to the MsrP family.</text>
</comment>
<accession>A0A347U6A4</accession>
<feature type="binding site" evidence="5">
    <location>
        <position position="79"/>
    </location>
    <ligand>
        <name>Mo-molybdopterin</name>
        <dbReference type="ChEBI" id="CHEBI:71302"/>
    </ligand>
</feature>
<dbReference type="Proteomes" id="UP000262582">
    <property type="component" value="Chromosome"/>
</dbReference>
<feature type="binding site" evidence="5">
    <location>
        <position position="228"/>
    </location>
    <ligand>
        <name>Mo-molybdopterin</name>
        <dbReference type="ChEBI" id="CHEBI:71302"/>
    </ligand>
</feature>
<evidence type="ECO:0000256" key="2">
    <source>
        <dbReference type="ARBA" id="ARBA00022723"/>
    </source>
</evidence>
<feature type="binding site" evidence="5">
    <location>
        <begin position="82"/>
        <end position="83"/>
    </location>
    <ligand>
        <name>Mo-molybdopterin</name>
        <dbReference type="ChEBI" id="CHEBI:71302"/>
    </ligand>
</feature>
<keyword evidence="4 5" id="KW-0560">Oxidoreductase</keyword>
<proteinExistence type="inferred from homology"/>
<name>A0A347U6A4_9BACT</name>
<dbReference type="AlphaFoldDB" id="A0A347U6A4"/>
<dbReference type="Proteomes" id="UP000290588">
    <property type="component" value="Unassembled WGS sequence"/>
</dbReference>
<dbReference type="EMBL" id="NXIG01000005">
    <property type="protein sequence ID" value="RXI31082.1"/>
    <property type="molecule type" value="Genomic_DNA"/>
</dbReference>
<dbReference type="EC" id="1.8.5.-" evidence="5"/>
<keyword evidence="1 5" id="KW-0500">Molybdenum</keyword>
<dbReference type="PANTHER" id="PTHR43032:SF3">
    <property type="entry name" value="PROTEIN-METHIONINE-SULFOXIDE REDUCTASE CATALYTIC SUBUNIT MSRP"/>
    <property type="match status" value="1"/>
</dbReference>
<evidence type="ECO:0000313" key="10">
    <source>
        <dbReference type="Proteomes" id="UP000290588"/>
    </source>
</evidence>
<comment type="catalytic activity">
    <reaction evidence="5">
        <text>L-methionyl-[protein] + a quinone + H2O = L-methionyl-(S)-S-oxide-[protein] + a quinol</text>
        <dbReference type="Rhea" id="RHEA:51292"/>
        <dbReference type="Rhea" id="RHEA-COMP:12313"/>
        <dbReference type="Rhea" id="RHEA-COMP:12315"/>
        <dbReference type="ChEBI" id="CHEBI:15377"/>
        <dbReference type="ChEBI" id="CHEBI:16044"/>
        <dbReference type="ChEBI" id="CHEBI:24646"/>
        <dbReference type="ChEBI" id="CHEBI:44120"/>
        <dbReference type="ChEBI" id="CHEBI:132124"/>
    </reaction>
</comment>
<dbReference type="EMBL" id="CP032097">
    <property type="protein sequence ID" value="AXX94382.1"/>
    <property type="molecule type" value="Genomic_DNA"/>
</dbReference>
<dbReference type="PANTHER" id="PTHR43032">
    <property type="entry name" value="PROTEIN-METHIONINE-SULFOXIDE REDUCTASE"/>
    <property type="match status" value="1"/>
</dbReference>
<dbReference type="GO" id="GO:0030091">
    <property type="term" value="P:protein repair"/>
    <property type="evidence" value="ECO:0007669"/>
    <property type="project" value="UniProtKB-UniRule"/>
</dbReference>
<feature type="binding site" evidence="5">
    <location>
        <position position="137"/>
    </location>
    <ligand>
        <name>Mo-molybdopterin</name>
        <dbReference type="ChEBI" id="CHEBI:71302"/>
    </ligand>
    <ligandPart>
        <name>Mo</name>
        <dbReference type="ChEBI" id="CHEBI:28685"/>
    </ligandPart>
</feature>
<evidence type="ECO:0000313" key="7">
    <source>
        <dbReference type="EMBL" id="AXX94382.1"/>
    </source>
</evidence>
<dbReference type="InterPro" id="IPR022867">
    <property type="entry name" value="MsrP"/>
</dbReference>
<sequence>MKIIRKKSWQLNENLVTSKELFEKRRSFIKLGAATLVSSGAIMELFANEKLPTETLTYIKDKNINNLKLNTYEQITSHNNFYEFTTKQSAVKDMAHTLKTENWKVTIDGLVEKPMEVDLDDLVKMFDIEERIYRFRCVEGWSMVVPWNGFTLSSLIKKVKPLSNAKYLRFETLVDKDSFPDQNRGVFATLDYPYVEGLRMDEAMNDLSFLAIGLYGEVMPKQNGAPIRLVVPWKYGFKSIKSIVKISFVEKEPLNTWQIQNPKEYGFYANVNPNVDHPRWSQKKERVLGSFLKQNTLMFNGYEKEVASLYKNMDLTKYF</sequence>
<comment type="cofactor">
    <cofactor evidence="5">
        <name>Mo-molybdopterin</name>
        <dbReference type="ChEBI" id="CHEBI:71302"/>
    </cofactor>
    <text evidence="5">Binds 1 Mo-molybdopterin (Mo-MPT) cofactor per subunit.</text>
</comment>
<dbReference type="InterPro" id="IPR000572">
    <property type="entry name" value="OxRdtase_Mopterin-bd_dom"/>
</dbReference>